<dbReference type="GO" id="GO:0005737">
    <property type="term" value="C:cytoplasm"/>
    <property type="evidence" value="ECO:0007669"/>
    <property type="project" value="TreeGrafter"/>
</dbReference>
<keyword evidence="3 4" id="KW-0418">Kinase</keyword>
<keyword evidence="7" id="KW-1185">Reference proteome</keyword>
<dbReference type="GO" id="GO:0005634">
    <property type="term" value="C:nucleus"/>
    <property type="evidence" value="ECO:0007669"/>
    <property type="project" value="TreeGrafter"/>
</dbReference>
<dbReference type="GO" id="GO:0032958">
    <property type="term" value="P:inositol phosphate biosynthetic process"/>
    <property type="evidence" value="ECO:0007669"/>
    <property type="project" value="InterPro"/>
</dbReference>
<gene>
    <name evidence="6" type="ORF">EJ06DRAFT_483414</name>
</gene>
<organism evidence="6 7">
    <name type="scientific">Trichodelitschia bisporula</name>
    <dbReference type="NCBI Taxonomy" id="703511"/>
    <lineage>
        <taxon>Eukaryota</taxon>
        <taxon>Fungi</taxon>
        <taxon>Dikarya</taxon>
        <taxon>Ascomycota</taxon>
        <taxon>Pezizomycotina</taxon>
        <taxon>Dothideomycetes</taxon>
        <taxon>Dothideomycetes incertae sedis</taxon>
        <taxon>Phaeotrichales</taxon>
        <taxon>Phaeotrichaceae</taxon>
        <taxon>Trichodelitschia</taxon>
    </lineage>
</organism>
<evidence type="ECO:0000256" key="2">
    <source>
        <dbReference type="ARBA" id="ARBA00022679"/>
    </source>
</evidence>
<sequence length="349" mass="37955">MAAPFDPKTFTAYGNAAAGHEGVLSDESGELVIKPCTAAEVSFYESALTTHPEFAYFMPRFMGTLQLQRTPPTDPTPLPGDNAEPGMRLKGKALETDQCIVLENVAAGFVRPNILDLKLGARLWDDDTKPEKRARLDAVASSTTSGSLGFRVAGMRVWQGEEASATKELLAPVEGKDTKVAELDQSENVLVFNKFYGRSVPTEDALSALRTYFVVPKAGVRPAAILPVVRAFADEVEEVLAMLEKKESRMYSASLLFVYEGNPGALKEALEAPPKSVKEEDDEDEADEEEDEEDEVPAKKSHALKVIDFAHATWTPGLGPDENILQGLRSVLRLLRKLETELAGSTDAA</sequence>
<dbReference type="GO" id="GO:0046854">
    <property type="term" value="P:phosphatidylinositol phosphate biosynthetic process"/>
    <property type="evidence" value="ECO:0007669"/>
    <property type="project" value="TreeGrafter"/>
</dbReference>
<dbReference type="AlphaFoldDB" id="A0A6G1HLC1"/>
<reference evidence="6" key="1">
    <citation type="journal article" date="2020" name="Stud. Mycol.">
        <title>101 Dothideomycetes genomes: a test case for predicting lifestyles and emergence of pathogens.</title>
        <authorList>
            <person name="Haridas S."/>
            <person name="Albert R."/>
            <person name="Binder M."/>
            <person name="Bloem J."/>
            <person name="Labutti K."/>
            <person name="Salamov A."/>
            <person name="Andreopoulos B."/>
            <person name="Baker S."/>
            <person name="Barry K."/>
            <person name="Bills G."/>
            <person name="Bluhm B."/>
            <person name="Cannon C."/>
            <person name="Castanera R."/>
            <person name="Culley D."/>
            <person name="Daum C."/>
            <person name="Ezra D."/>
            <person name="Gonzalez J."/>
            <person name="Henrissat B."/>
            <person name="Kuo A."/>
            <person name="Liang C."/>
            <person name="Lipzen A."/>
            <person name="Lutzoni F."/>
            <person name="Magnuson J."/>
            <person name="Mondo S."/>
            <person name="Nolan M."/>
            <person name="Ohm R."/>
            <person name="Pangilinan J."/>
            <person name="Park H.-J."/>
            <person name="Ramirez L."/>
            <person name="Alfaro M."/>
            <person name="Sun H."/>
            <person name="Tritt A."/>
            <person name="Yoshinaga Y."/>
            <person name="Zwiers L.-H."/>
            <person name="Turgeon B."/>
            <person name="Goodwin S."/>
            <person name="Spatafora J."/>
            <person name="Crous P."/>
            <person name="Grigoriev I."/>
        </authorList>
    </citation>
    <scope>NUCLEOTIDE SEQUENCE</scope>
    <source>
        <strain evidence="6">CBS 262.69</strain>
    </source>
</reference>
<name>A0A6G1HLC1_9PEZI</name>
<evidence type="ECO:0000256" key="5">
    <source>
        <dbReference type="SAM" id="MobiDB-lite"/>
    </source>
</evidence>
<dbReference type="EC" id="2.7.-.-" evidence="4"/>
<dbReference type="Gene3D" id="3.30.470.160">
    <property type="entry name" value="Inositol polyphosphate kinase"/>
    <property type="match status" value="1"/>
</dbReference>
<dbReference type="Proteomes" id="UP000799640">
    <property type="component" value="Unassembled WGS sequence"/>
</dbReference>
<dbReference type="Pfam" id="PF03770">
    <property type="entry name" value="IPK"/>
    <property type="match status" value="1"/>
</dbReference>
<dbReference type="GO" id="GO:0000824">
    <property type="term" value="F:inositol-1,4,5,6-tetrakisphosphate 3-kinase activity"/>
    <property type="evidence" value="ECO:0007669"/>
    <property type="project" value="TreeGrafter"/>
</dbReference>
<feature type="region of interest" description="Disordered" evidence="5">
    <location>
        <begin position="269"/>
        <end position="299"/>
    </location>
</feature>
<dbReference type="InterPro" id="IPR005522">
    <property type="entry name" value="IPK"/>
</dbReference>
<accession>A0A6G1HLC1</accession>
<protein>
    <recommendedName>
        <fullName evidence="4">Kinase</fullName>
        <ecNumber evidence="4">2.7.-.-</ecNumber>
    </recommendedName>
</protein>
<dbReference type="GO" id="GO:0008440">
    <property type="term" value="F:inositol-1,4,5-trisphosphate 3-kinase activity"/>
    <property type="evidence" value="ECO:0007669"/>
    <property type="project" value="TreeGrafter"/>
</dbReference>
<dbReference type="SUPFAM" id="SSF56104">
    <property type="entry name" value="SAICAR synthase-like"/>
    <property type="match status" value="1"/>
</dbReference>
<dbReference type="PANTHER" id="PTHR12400">
    <property type="entry name" value="INOSITOL POLYPHOSPHATE KINASE"/>
    <property type="match status" value="1"/>
</dbReference>
<evidence type="ECO:0000313" key="6">
    <source>
        <dbReference type="EMBL" id="KAF2396565.1"/>
    </source>
</evidence>
<dbReference type="PANTHER" id="PTHR12400:SF103">
    <property type="entry name" value="INOSITOL POLYPHOSPHATE MULTIKINASE"/>
    <property type="match status" value="1"/>
</dbReference>
<evidence type="ECO:0000256" key="1">
    <source>
        <dbReference type="ARBA" id="ARBA00007374"/>
    </source>
</evidence>
<dbReference type="InterPro" id="IPR038286">
    <property type="entry name" value="IPK_sf"/>
</dbReference>
<keyword evidence="2 4" id="KW-0808">Transferase</keyword>
<feature type="compositionally biased region" description="Acidic residues" evidence="5">
    <location>
        <begin position="279"/>
        <end position="295"/>
    </location>
</feature>
<evidence type="ECO:0000256" key="4">
    <source>
        <dbReference type="RuleBase" id="RU363090"/>
    </source>
</evidence>
<proteinExistence type="inferred from homology"/>
<comment type="similarity">
    <text evidence="1 4">Belongs to the inositol phosphokinase (IPK) family.</text>
</comment>
<evidence type="ECO:0000313" key="7">
    <source>
        <dbReference type="Proteomes" id="UP000799640"/>
    </source>
</evidence>
<evidence type="ECO:0000256" key="3">
    <source>
        <dbReference type="ARBA" id="ARBA00022777"/>
    </source>
</evidence>
<dbReference type="EMBL" id="ML996706">
    <property type="protein sequence ID" value="KAF2396565.1"/>
    <property type="molecule type" value="Genomic_DNA"/>
</dbReference>
<dbReference type="OrthoDB" id="338650at2759"/>